<dbReference type="Proteomes" id="UP000464374">
    <property type="component" value="Chromosome"/>
</dbReference>
<accession>A0A6P1Y307</accession>
<proteinExistence type="predicted"/>
<reference evidence="1 2" key="1">
    <citation type="submission" date="2020-01" db="EMBL/GenBank/DDBJ databases">
        <title>Complete genome sequence of a human oral phylogroup 1 Treponema sp. strain ATCC 700766, originally isolated from periodontitis dental plaque.</title>
        <authorList>
            <person name="Chan Y."/>
            <person name="Huo Y.-B."/>
            <person name="Yu X.-L."/>
            <person name="Zeng H."/>
            <person name="Leung W.-K."/>
            <person name="Watt R.M."/>
        </authorList>
    </citation>
    <scope>NUCLEOTIDE SEQUENCE [LARGE SCALE GENOMIC DNA]</scope>
    <source>
        <strain evidence="1 2">OMZ 804</strain>
    </source>
</reference>
<protein>
    <submittedName>
        <fullName evidence="1">Uncharacterized protein</fullName>
    </submittedName>
</protein>
<sequence>MNFFVKASKGSVRTLTKLMGRVHQTMAINRLDEPDEEVIQAAGEMLME</sequence>
<dbReference type="RefSeq" id="WP_162664551.1">
    <property type="nucleotide sequence ID" value="NZ_CP048020.1"/>
</dbReference>
<name>A0A6P1Y307_9SPIR</name>
<gene>
    <name evidence="1" type="ORF">GWP43_13355</name>
</gene>
<evidence type="ECO:0000313" key="1">
    <source>
        <dbReference type="EMBL" id="QHX44276.1"/>
    </source>
</evidence>
<dbReference type="EMBL" id="CP048020">
    <property type="protein sequence ID" value="QHX44276.1"/>
    <property type="molecule type" value="Genomic_DNA"/>
</dbReference>
<dbReference type="KEGG" id="trz:GWP43_13355"/>
<dbReference type="AlphaFoldDB" id="A0A6P1Y307"/>
<organism evidence="1 2">
    <name type="scientific">Treponema vincentii</name>
    <dbReference type="NCBI Taxonomy" id="69710"/>
    <lineage>
        <taxon>Bacteria</taxon>
        <taxon>Pseudomonadati</taxon>
        <taxon>Spirochaetota</taxon>
        <taxon>Spirochaetia</taxon>
        <taxon>Spirochaetales</taxon>
        <taxon>Treponemataceae</taxon>
        <taxon>Treponema</taxon>
    </lineage>
</organism>
<evidence type="ECO:0000313" key="2">
    <source>
        <dbReference type="Proteomes" id="UP000464374"/>
    </source>
</evidence>